<keyword evidence="2" id="KW-1185">Reference proteome</keyword>
<evidence type="ECO:0008006" key="3">
    <source>
        <dbReference type="Google" id="ProtNLM"/>
    </source>
</evidence>
<sequence length="356" mass="41158">MIGNISLNDGKRKDNSDFRFEFRPNLVQESATKCWTNEFPKFCGENAIEWLYQCEHTFEINRTPAESRVEMAVMHMEEKALQWYKILIRARLTRDPLRWKKFVDAVRFSKQSSLPSSLNSAFVEKMECKQRETKPSSNDSKFTFISSQPLNAIEPQLSIRSLSTDVANGEFNVLGEYSKLQASEVLSNHDELKLFDEMPDKEFLKKGAQNYIIDGGPNILLAEPQELKEELNDMCWCETNSEFTKGLEVSDTLDKTNVARDLKKFSTKCLKTSAGKTNMVEILKEVQPFEHVSEFKTSNMLGDFPYLLLLDFEITKVQKEVMIGVVSFLELGETLKKSIAHLYDDRLFMYIKIKRQ</sequence>
<dbReference type="EMBL" id="WHWC01000019">
    <property type="protein sequence ID" value="KAG8363993.1"/>
    <property type="molecule type" value="Genomic_DNA"/>
</dbReference>
<proteinExistence type="predicted"/>
<name>A0AAV6W2M2_9LAMI</name>
<organism evidence="1 2">
    <name type="scientific">Buddleja alternifolia</name>
    <dbReference type="NCBI Taxonomy" id="168488"/>
    <lineage>
        <taxon>Eukaryota</taxon>
        <taxon>Viridiplantae</taxon>
        <taxon>Streptophyta</taxon>
        <taxon>Embryophyta</taxon>
        <taxon>Tracheophyta</taxon>
        <taxon>Spermatophyta</taxon>
        <taxon>Magnoliopsida</taxon>
        <taxon>eudicotyledons</taxon>
        <taxon>Gunneridae</taxon>
        <taxon>Pentapetalae</taxon>
        <taxon>asterids</taxon>
        <taxon>lamiids</taxon>
        <taxon>Lamiales</taxon>
        <taxon>Scrophulariaceae</taxon>
        <taxon>Buddlejeae</taxon>
        <taxon>Buddleja</taxon>
    </lineage>
</organism>
<protein>
    <recommendedName>
        <fullName evidence="3">Retrotransposon gag domain-containing protein</fullName>
    </recommendedName>
</protein>
<evidence type="ECO:0000313" key="2">
    <source>
        <dbReference type="Proteomes" id="UP000826271"/>
    </source>
</evidence>
<accession>A0AAV6W2M2</accession>
<comment type="caution">
    <text evidence="1">The sequence shown here is derived from an EMBL/GenBank/DDBJ whole genome shotgun (WGS) entry which is preliminary data.</text>
</comment>
<dbReference type="Proteomes" id="UP000826271">
    <property type="component" value="Unassembled WGS sequence"/>
</dbReference>
<dbReference type="AlphaFoldDB" id="A0AAV6W2M2"/>
<gene>
    <name evidence="1" type="ORF">BUALT_Bualt19G0080100</name>
</gene>
<reference evidence="1" key="1">
    <citation type="submission" date="2019-10" db="EMBL/GenBank/DDBJ databases">
        <authorList>
            <person name="Zhang R."/>
            <person name="Pan Y."/>
            <person name="Wang J."/>
            <person name="Ma R."/>
            <person name="Yu S."/>
        </authorList>
    </citation>
    <scope>NUCLEOTIDE SEQUENCE</scope>
    <source>
        <strain evidence="1">LA-IB0</strain>
        <tissue evidence="1">Leaf</tissue>
    </source>
</reference>
<evidence type="ECO:0000313" key="1">
    <source>
        <dbReference type="EMBL" id="KAG8363993.1"/>
    </source>
</evidence>